<dbReference type="SFLD" id="SFLDG00358">
    <property type="entry name" value="Main_(cytGST)"/>
    <property type="match status" value="1"/>
</dbReference>
<dbReference type="EMBL" id="JARKIF010000006">
    <property type="protein sequence ID" value="KAJ7636465.1"/>
    <property type="molecule type" value="Genomic_DNA"/>
</dbReference>
<keyword evidence="8" id="KW-1185">Reference proteome</keyword>
<dbReference type="Pfam" id="PF00043">
    <property type="entry name" value="GST_C"/>
    <property type="match status" value="1"/>
</dbReference>
<keyword evidence="2" id="KW-0808">Transferase</keyword>
<evidence type="ECO:0000259" key="6">
    <source>
        <dbReference type="PROSITE" id="PS50405"/>
    </source>
</evidence>
<comment type="similarity">
    <text evidence="4">Belongs to the GST superfamily.</text>
</comment>
<dbReference type="GO" id="GO:0006749">
    <property type="term" value="P:glutathione metabolic process"/>
    <property type="evidence" value="ECO:0007669"/>
    <property type="project" value="TreeGrafter"/>
</dbReference>
<dbReference type="GO" id="GO:0004364">
    <property type="term" value="F:glutathione transferase activity"/>
    <property type="evidence" value="ECO:0007669"/>
    <property type="project" value="UniProtKB-EC"/>
</dbReference>
<dbReference type="AlphaFoldDB" id="A0AAD7FPY0"/>
<dbReference type="GO" id="GO:0043295">
    <property type="term" value="F:glutathione binding"/>
    <property type="evidence" value="ECO:0007669"/>
    <property type="project" value="TreeGrafter"/>
</dbReference>
<accession>A0AAD7FPY0</accession>
<reference evidence="7" key="1">
    <citation type="submission" date="2023-03" db="EMBL/GenBank/DDBJ databases">
        <title>Massive genome expansion in bonnet fungi (Mycena s.s.) driven by repeated elements and novel gene families across ecological guilds.</title>
        <authorList>
            <consortium name="Lawrence Berkeley National Laboratory"/>
            <person name="Harder C.B."/>
            <person name="Miyauchi S."/>
            <person name="Viragh M."/>
            <person name="Kuo A."/>
            <person name="Thoen E."/>
            <person name="Andreopoulos B."/>
            <person name="Lu D."/>
            <person name="Skrede I."/>
            <person name="Drula E."/>
            <person name="Henrissat B."/>
            <person name="Morin E."/>
            <person name="Kohler A."/>
            <person name="Barry K."/>
            <person name="LaButti K."/>
            <person name="Morin E."/>
            <person name="Salamov A."/>
            <person name="Lipzen A."/>
            <person name="Mereny Z."/>
            <person name="Hegedus B."/>
            <person name="Baldrian P."/>
            <person name="Stursova M."/>
            <person name="Weitz H."/>
            <person name="Taylor A."/>
            <person name="Grigoriev I.V."/>
            <person name="Nagy L.G."/>
            <person name="Martin F."/>
            <person name="Kauserud H."/>
        </authorList>
    </citation>
    <scope>NUCLEOTIDE SEQUENCE</scope>
    <source>
        <strain evidence="7">9284</strain>
    </source>
</reference>
<comment type="catalytic activity">
    <reaction evidence="3">
        <text>RX + glutathione = an S-substituted glutathione + a halide anion + H(+)</text>
        <dbReference type="Rhea" id="RHEA:16437"/>
        <dbReference type="ChEBI" id="CHEBI:15378"/>
        <dbReference type="ChEBI" id="CHEBI:16042"/>
        <dbReference type="ChEBI" id="CHEBI:17792"/>
        <dbReference type="ChEBI" id="CHEBI:57925"/>
        <dbReference type="ChEBI" id="CHEBI:90779"/>
        <dbReference type="EC" id="2.5.1.18"/>
    </reaction>
</comment>
<dbReference type="Pfam" id="PF02798">
    <property type="entry name" value="GST_N"/>
    <property type="match status" value="1"/>
</dbReference>
<dbReference type="Gene3D" id="3.40.30.10">
    <property type="entry name" value="Glutaredoxin"/>
    <property type="match status" value="1"/>
</dbReference>
<dbReference type="SUPFAM" id="SSF52833">
    <property type="entry name" value="Thioredoxin-like"/>
    <property type="match status" value="1"/>
</dbReference>
<comment type="caution">
    <text evidence="7">The sequence shown here is derived from an EMBL/GenBank/DDBJ whole genome shotgun (WGS) entry which is preliminary data.</text>
</comment>
<dbReference type="InterPro" id="IPR036249">
    <property type="entry name" value="Thioredoxin-like_sf"/>
</dbReference>
<dbReference type="InterPro" id="IPR036282">
    <property type="entry name" value="Glutathione-S-Trfase_C_sf"/>
</dbReference>
<dbReference type="InterPro" id="IPR010987">
    <property type="entry name" value="Glutathione-S-Trfase_C-like"/>
</dbReference>
<dbReference type="InterPro" id="IPR004046">
    <property type="entry name" value="GST_C"/>
</dbReference>
<dbReference type="SFLD" id="SFLDS00019">
    <property type="entry name" value="Glutathione_Transferase_(cytos"/>
    <property type="match status" value="1"/>
</dbReference>
<evidence type="ECO:0000259" key="5">
    <source>
        <dbReference type="PROSITE" id="PS50404"/>
    </source>
</evidence>
<evidence type="ECO:0000313" key="7">
    <source>
        <dbReference type="EMBL" id="KAJ7636465.1"/>
    </source>
</evidence>
<evidence type="ECO:0000256" key="4">
    <source>
        <dbReference type="RuleBase" id="RU003494"/>
    </source>
</evidence>
<dbReference type="InterPro" id="IPR004045">
    <property type="entry name" value="Glutathione_S-Trfase_N"/>
</dbReference>
<organism evidence="7 8">
    <name type="scientific">Roridomyces roridus</name>
    <dbReference type="NCBI Taxonomy" id="1738132"/>
    <lineage>
        <taxon>Eukaryota</taxon>
        <taxon>Fungi</taxon>
        <taxon>Dikarya</taxon>
        <taxon>Basidiomycota</taxon>
        <taxon>Agaricomycotina</taxon>
        <taxon>Agaricomycetes</taxon>
        <taxon>Agaricomycetidae</taxon>
        <taxon>Agaricales</taxon>
        <taxon>Marasmiineae</taxon>
        <taxon>Mycenaceae</taxon>
        <taxon>Roridomyces</taxon>
    </lineage>
</organism>
<evidence type="ECO:0000256" key="3">
    <source>
        <dbReference type="ARBA" id="ARBA00047960"/>
    </source>
</evidence>
<dbReference type="PANTHER" id="PTHR43900">
    <property type="entry name" value="GLUTATHIONE S-TRANSFERASE RHO"/>
    <property type="match status" value="1"/>
</dbReference>
<protein>
    <recommendedName>
        <fullName evidence="1">glutathione transferase</fullName>
        <ecNumber evidence="1">2.5.1.18</ecNumber>
    </recommendedName>
</protein>
<feature type="domain" description="GST N-terminal" evidence="5">
    <location>
        <begin position="1"/>
        <end position="82"/>
    </location>
</feature>
<dbReference type="InterPro" id="IPR040079">
    <property type="entry name" value="Glutathione_S-Trfase"/>
</dbReference>
<dbReference type="EC" id="2.5.1.18" evidence="1"/>
<dbReference type="PROSITE" id="PS50404">
    <property type="entry name" value="GST_NTER"/>
    <property type="match status" value="1"/>
</dbReference>
<dbReference type="Proteomes" id="UP001221142">
    <property type="component" value="Unassembled WGS sequence"/>
</dbReference>
<name>A0AAD7FPY0_9AGAR</name>
<sequence length="218" mass="24237">MVLKVYGLGVAVCTRRIATVLHELQIPFELVEVNLMAGEHKTPEFLEKNPFGQISYIDDDGFILYESRAICRYLATKYKSQLLPAAGDLQAKAIFEQACASEYCSFDPEAAKYVLETVLKPSLYGTTPDTAEATKILEALEPKIAAYDTILKKSRYVAGEKLTLADLFHLPIAPLLAVGGSDVMTSQRFQNVKHWYEELVGRASWKAYEGGVKTTLAY</sequence>
<evidence type="ECO:0000256" key="1">
    <source>
        <dbReference type="ARBA" id="ARBA00012452"/>
    </source>
</evidence>
<dbReference type="SUPFAM" id="SSF47616">
    <property type="entry name" value="GST C-terminal domain-like"/>
    <property type="match status" value="1"/>
</dbReference>
<dbReference type="FunFam" id="3.40.30.10:FF:000016">
    <property type="entry name" value="Glutathione S-transferase F2"/>
    <property type="match status" value="1"/>
</dbReference>
<dbReference type="PANTHER" id="PTHR43900:SF3">
    <property type="entry name" value="GLUTATHIONE S-TRANSFERASE RHO"/>
    <property type="match status" value="1"/>
</dbReference>
<dbReference type="Gene3D" id="1.20.1050.10">
    <property type="match status" value="1"/>
</dbReference>
<dbReference type="GO" id="GO:0005737">
    <property type="term" value="C:cytoplasm"/>
    <property type="evidence" value="ECO:0007669"/>
    <property type="project" value="TreeGrafter"/>
</dbReference>
<dbReference type="CDD" id="cd03053">
    <property type="entry name" value="GST_N_Phi"/>
    <property type="match status" value="1"/>
</dbReference>
<gene>
    <name evidence="7" type="ORF">FB45DRAFT_864497</name>
</gene>
<evidence type="ECO:0000313" key="8">
    <source>
        <dbReference type="Proteomes" id="UP001221142"/>
    </source>
</evidence>
<evidence type="ECO:0000256" key="2">
    <source>
        <dbReference type="ARBA" id="ARBA00022679"/>
    </source>
</evidence>
<dbReference type="PROSITE" id="PS50405">
    <property type="entry name" value="GST_CTER"/>
    <property type="match status" value="1"/>
</dbReference>
<proteinExistence type="inferred from homology"/>
<feature type="domain" description="GST C-terminal" evidence="6">
    <location>
        <begin position="88"/>
        <end position="216"/>
    </location>
</feature>